<dbReference type="AlphaFoldDB" id="A0A6H3NQ37"/>
<evidence type="ECO:0000313" key="2">
    <source>
        <dbReference type="Proteomes" id="UP000297649"/>
    </source>
</evidence>
<reference evidence="1" key="1">
    <citation type="journal article" date="2019" name="PLoS Negl. Trop. Dis.">
        <title>Revisiting the worldwide diversity of Leptospira species in the environment.</title>
        <authorList>
            <person name="Vincent A.T."/>
            <person name="Schiettekatte O."/>
            <person name="Bourhy P."/>
            <person name="Veyrier F.J."/>
            <person name="Picardeau M."/>
        </authorList>
    </citation>
    <scope>NUCLEOTIDE SEQUENCE [LARGE SCALE GENOMIC DNA]</scope>
    <source>
        <strain evidence="1">201601109</strain>
    </source>
</reference>
<dbReference type="RefSeq" id="WP_135743234.1">
    <property type="nucleotide sequence ID" value="NZ_RQHT01000001.1"/>
</dbReference>
<protein>
    <submittedName>
        <fullName evidence="1">Uncharacterized protein</fullName>
    </submittedName>
</protein>
<keyword evidence="2" id="KW-1185">Reference proteome</keyword>
<name>A0A6H3NQ37_9LEPT</name>
<accession>A0A6H3NQ37</accession>
<proteinExistence type="predicted"/>
<evidence type="ECO:0000313" key="1">
    <source>
        <dbReference type="EMBL" id="TGN12375.1"/>
    </source>
</evidence>
<sequence>MKNEFLAFELEESDFTDNYIHGDIIENVEDPILGNLNIRVIEISRIRNVSFRKRLQDKFEGTSQIVMAYDDTNKLVYALFPDKKFLLTSTKENHIPFKKYLESISKNLLV</sequence>
<gene>
    <name evidence="1" type="ORF">EHR08_13415</name>
</gene>
<comment type="caution">
    <text evidence="1">The sequence shown here is derived from an EMBL/GenBank/DDBJ whole genome shotgun (WGS) entry which is preliminary data.</text>
</comment>
<dbReference type="EMBL" id="RQHU01000019">
    <property type="protein sequence ID" value="TGN12375.1"/>
    <property type="molecule type" value="Genomic_DNA"/>
</dbReference>
<organism evidence="1 2">
    <name type="scientific">Leptospira bandrabouensis</name>
    <dbReference type="NCBI Taxonomy" id="2484903"/>
    <lineage>
        <taxon>Bacteria</taxon>
        <taxon>Pseudomonadati</taxon>
        <taxon>Spirochaetota</taxon>
        <taxon>Spirochaetia</taxon>
        <taxon>Leptospirales</taxon>
        <taxon>Leptospiraceae</taxon>
        <taxon>Leptospira</taxon>
    </lineage>
</organism>
<dbReference type="Proteomes" id="UP000297649">
    <property type="component" value="Unassembled WGS sequence"/>
</dbReference>